<comment type="caution">
    <text evidence="5">The sequence shown here is derived from an EMBL/GenBank/DDBJ whole genome shotgun (WGS) entry which is preliminary data.</text>
</comment>
<keyword evidence="2" id="KW-0645">Protease</keyword>
<feature type="domain" description="Peptidase A1" evidence="4">
    <location>
        <begin position="1"/>
        <end position="226"/>
    </location>
</feature>
<dbReference type="GO" id="GO:0005576">
    <property type="term" value="C:extracellular region"/>
    <property type="evidence" value="ECO:0007669"/>
    <property type="project" value="TreeGrafter"/>
</dbReference>
<dbReference type="PANTHER" id="PTHR47967">
    <property type="entry name" value="OS07G0603500 PROTEIN-RELATED"/>
    <property type="match status" value="1"/>
</dbReference>
<dbReference type="OrthoDB" id="2747330at2759"/>
<keyword evidence="6" id="KW-1185">Reference proteome</keyword>
<proteinExistence type="inferred from homology"/>
<dbReference type="Pfam" id="PF14543">
    <property type="entry name" value="TAXi_N"/>
    <property type="match status" value="1"/>
</dbReference>
<evidence type="ECO:0000256" key="1">
    <source>
        <dbReference type="ARBA" id="ARBA00007447"/>
    </source>
</evidence>
<dbReference type="InterPro" id="IPR032799">
    <property type="entry name" value="TAXi_C"/>
</dbReference>
<dbReference type="Proteomes" id="UP000604825">
    <property type="component" value="Unassembled WGS sequence"/>
</dbReference>
<dbReference type="GO" id="GO:0008233">
    <property type="term" value="F:peptidase activity"/>
    <property type="evidence" value="ECO:0007669"/>
    <property type="project" value="UniProtKB-KW"/>
</dbReference>
<organism evidence="5 6">
    <name type="scientific">Miscanthus lutarioriparius</name>
    <dbReference type="NCBI Taxonomy" id="422564"/>
    <lineage>
        <taxon>Eukaryota</taxon>
        <taxon>Viridiplantae</taxon>
        <taxon>Streptophyta</taxon>
        <taxon>Embryophyta</taxon>
        <taxon>Tracheophyta</taxon>
        <taxon>Spermatophyta</taxon>
        <taxon>Magnoliopsida</taxon>
        <taxon>Liliopsida</taxon>
        <taxon>Poales</taxon>
        <taxon>Poaceae</taxon>
        <taxon>PACMAD clade</taxon>
        <taxon>Panicoideae</taxon>
        <taxon>Andropogonodae</taxon>
        <taxon>Andropogoneae</taxon>
        <taxon>Saccharinae</taxon>
        <taxon>Miscanthus</taxon>
    </lineage>
</organism>
<evidence type="ECO:0000313" key="5">
    <source>
        <dbReference type="EMBL" id="CAD6248430.1"/>
    </source>
</evidence>
<keyword evidence="3" id="KW-0378">Hydrolase</keyword>
<dbReference type="PANTHER" id="PTHR47967:SF31">
    <property type="entry name" value="ASPARTYL PROTEASE FAMILY PROTEIN"/>
    <property type="match status" value="1"/>
</dbReference>
<evidence type="ECO:0000256" key="2">
    <source>
        <dbReference type="ARBA" id="ARBA00022670"/>
    </source>
</evidence>
<evidence type="ECO:0000256" key="3">
    <source>
        <dbReference type="ARBA" id="ARBA00022801"/>
    </source>
</evidence>
<accession>A0A811PR50</accession>
<dbReference type="EMBL" id="CAJGYO010000007">
    <property type="protein sequence ID" value="CAD6248430.1"/>
    <property type="molecule type" value="Genomic_DNA"/>
</dbReference>
<comment type="similarity">
    <text evidence="1">Belongs to the peptidase A1 family.</text>
</comment>
<evidence type="ECO:0000313" key="6">
    <source>
        <dbReference type="Proteomes" id="UP000604825"/>
    </source>
</evidence>
<dbReference type="InterPro" id="IPR032861">
    <property type="entry name" value="TAXi_N"/>
</dbReference>
<dbReference type="InterPro" id="IPR033121">
    <property type="entry name" value="PEPTIDASE_A1"/>
</dbReference>
<evidence type="ECO:0000259" key="4">
    <source>
        <dbReference type="PROSITE" id="PS51767"/>
    </source>
</evidence>
<gene>
    <name evidence="5" type="ORF">NCGR_LOCUS32563</name>
</gene>
<dbReference type="InterPro" id="IPR051708">
    <property type="entry name" value="Plant_Aspart_Prot_A1"/>
</dbReference>
<dbReference type="GO" id="GO:0006508">
    <property type="term" value="P:proteolysis"/>
    <property type="evidence" value="ECO:0007669"/>
    <property type="project" value="UniProtKB-KW"/>
</dbReference>
<dbReference type="InterPro" id="IPR021109">
    <property type="entry name" value="Peptidase_aspartic_dom_sf"/>
</dbReference>
<dbReference type="AlphaFoldDB" id="A0A811PR50"/>
<dbReference type="SUPFAM" id="SSF50630">
    <property type="entry name" value="Acid proteases"/>
    <property type="match status" value="1"/>
</dbReference>
<protein>
    <recommendedName>
        <fullName evidence="4">Peptidase A1 domain-containing protein</fullName>
    </recommendedName>
</protein>
<dbReference type="Pfam" id="PF14541">
    <property type="entry name" value="TAXi_C"/>
    <property type="match status" value="1"/>
</dbReference>
<dbReference type="PROSITE" id="PS51767">
    <property type="entry name" value="PEPTIDASE_A1"/>
    <property type="match status" value="1"/>
</dbReference>
<reference evidence="5" key="1">
    <citation type="submission" date="2020-10" db="EMBL/GenBank/DDBJ databases">
        <authorList>
            <person name="Han B."/>
            <person name="Lu T."/>
            <person name="Zhao Q."/>
            <person name="Huang X."/>
            <person name="Zhao Y."/>
        </authorList>
    </citation>
    <scope>NUCLEOTIDE SEQUENCE</scope>
</reference>
<dbReference type="Gene3D" id="2.40.70.10">
    <property type="entry name" value="Acid Proteases"/>
    <property type="match status" value="2"/>
</dbReference>
<name>A0A811PR50_9POAL</name>
<sequence>MSNSSTFASFPCNFSTFQQQLPWTSCGTGTPQAWGNQTCVYTYLYADMSMTSGLLAADTSTFDGGAAVDGLAFGCGSFNQGLLDFNSSGTGITGFGCGALSLSSQLKVDNFSYCFTNITGSTPSAVLLGLPVNLYGSGGGGATVQITPLNMTSTFSYYLNLQSITVGSTTLQVPMSTFALKDDSITSGTIIDSDTSITLLPSTVYSLLHDAFVSQLNMMPVAVSAN</sequence>